<evidence type="ECO:0000313" key="2">
    <source>
        <dbReference type="EMBL" id="MBB4642791.1"/>
    </source>
</evidence>
<evidence type="ECO:0000259" key="1">
    <source>
        <dbReference type="Pfam" id="PF13577"/>
    </source>
</evidence>
<dbReference type="Proteomes" id="UP000575068">
    <property type="component" value="Unassembled WGS sequence"/>
</dbReference>
<keyword evidence="3" id="KW-1185">Reference proteome</keyword>
<protein>
    <recommendedName>
        <fullName evidence="1">SnoaL-like domain-containing protein</fullName>
    </recommendedName>
</protein>
<name>A0A840HYQ7_9SPHN</name>
<evidence type="ECO:0000313" key="3">
    <source>
        <dbReference type="Proteomes" id="UP000575068"/>
    </source>
</evidence>
<dbReference type="CDD" id="cd00531">
    <property type="entry name" value="NTF2_like"/>
    <property type="match status" value="1"/>
</dbReference>
<dbReference type="InterPro" id="IPR032710">
    <property type="entry name" value="NTF2-like_dom_sf"/>
</dbReference>
<dbReference type="InterPro" id="IPR037401">
    <property type="entry name" value="SnoaL-like"/>
</dbReference>
<reference evidence="2 3" key="1">
    <citation type="submission" date="2020-08" db="EMBL/GenBank/DDBJ databases">
        <title>Genomic Encyclopedia of Type Strains, Phase IV (KMG-IV): sequencing the most valuable type-strain genomes for metagenomic binning, comparative biology and taxonomic classification.</title>
        <authorList>
            <person name="Goeker M."/>
        </authorList>
    </citation>
    <scope>NUCLEOTIDE SEQUENCE [LARGE SCALE GENOMIC DNA]</scope>
    <source>
        <strain evidence="2 3">DSM 7465</strain>
    </source>
</reference>
<dbReference type="Gene3D" id="3.10.450.50">
    <property type="match status" value="1"/>
</dbReference>
<dbReference type="Pfam" id="PF13577">
    <property type="entry name" value="SnoaL_4"/>
    <property type="match status" value="1"/>
</dbReference>
<comment type="caution">
    <text evidence="2">The sequence shown here is derived from an EMBL/GenBank/DDBJ whole genome shotgun (WGS) entry which is preliminary data.</text>
</comment>
<organism evidence="2 3">
    <name type="scientific">Rhizorhapis suberifaciens</name>
    <name type="common">corky root of lettuce</name>
    <dbReference type="NCBI Taxonomy" id="13656"/>
    <lineage>
        <taxon>Bacteria</taxon>
        <taxon>Pseudomonadati</taxon>
        <taxon>Pseudomonadota</taxon>
        <taxon>Alphaproteobacteria</taxon>
        <taxon>Sphingomonadales</taxon>
        <taxon>Sphingomonadaceae</taxon>
        <taxon>Rhizorhapis</taxon>
    </lineage>
</organism>
<gene>
    <name evidence="2" type="ORF">HNQ99_003127</name>
</gene>
<feature type="domain" description="SnoaL-like" evidence="1">
    <location>
        <begin position="2"/>
        <end position="98"/>
    </location>
</feature>
<dbReference type="SUPFAM" id="SSF54427">
    <property type="entry name" value="NTF2-like"/>
    <property type="match status" value="1"/>
</dbReference>
<proteinExistence type="predicted"/>
<dbReference type="EMBL" id="JACHOV010000015">
    <property type="protein sequence ID" value="MBB4642791.1"/>
    <property type="molecule type" value="Genomic_DNA"/>
</dbReference>
<accession>A0A840HYQ7</accession>
<dbReference type="AlphaFoldDB" id="A0A840HYQ7"/>
<sequence>MVFAPDGILDESEFFDEARFAGRDAIRAYGAKIGETVHHIVHLMSNHLIFDLKPATARGTAFSLVETMRKNGERVRFHVKYEDEYVKIGGSWMIAKRTLRKSFPPENVSVEG</sequence>